<dbReference type="RefSeq" id="WP_010886931.1">
    <property type="nucleotide sequence ID" value="NC_001263.1"/>
</dbReference>
<dbReference type="Proteomes" id="UP000002524">
    <property type="component" value="Chromosome 1"/>
</dbReference>
<organism evidence="1 2">
    <name type="scientific">Deinococcus radiodurans (strain ATCC 13939 / DSM 20539 / JCM 16871 / CCUG 27074 / LMG 4051 / NBRC 15346 / NCIMB 9279 / VKM B-1422 / R1)</name>
    <dbReference type="NCBI Taxonomy" id="243230"/>
    <lineage>
        <taxon>Bacteria</taxon>
        <taxon>Thermotogati</taxon>
        <taxon>Deinococcota</taxon>
        <taxon>Deinococci</taxon>
        <taxon>Deinococcales</taxon>
        <taxon>Deinococcaceae</taxon>
        <taxon>Deinococcus</taxon>
    </lineage>
</organism>
<dbReference type="PROSITE" id="PS51257">
    <property type="entry name" value="PROKAR_LIPOPROTEIN"/>
    <property type="match status" value="1"/>
</dbReference>
<dbReference type="KEGG" id="dra:DR_0286"/>
<dbReference type="GeneID" id="69516518"/>
<reference evidence="1 2" key="1">
    <citation type="journal article" date="1999" name="Science">
        <title>Genome sequence of the radioresistant bacterium Deinococcus radiodurans R1.</title>
        <authorList>
            <person name="White O."/>
            <person name="Eisen J.A."/>
            <person name="Heidelberg J.F."/>
            <person name="Hickey E.K."/>
            <person name="Peterson J.D."/>
            <person name="Dodson R.J."/>
            <person name="Haft D.H."/>
            <person name="Gwinn M.L."/>
            <person name="Nelson W.C."/>
            <person name="Richardson D.L."/>
            <person name="Moffat K.S."/>
            <person name="Qin H."/>
            <person name="Jiang L."/>
            <person name="Pamphile W."/>
            <person name="Crosby M."/>
            <person name="Shen M."/>
            <person name="Vamathevan J.J."/>
            <person name="Lam P."/>
            <person name="McDonald L."/>
            <person name="Utterback T."/>
            <person name="Zalewski C."/>
            <person name="Makarova K.S."/>
            <person name="Aravind L."/>
            <person name="Daly M.J."/>
            <person name="Minton K.W."/>
            <person name="Fleischmann R.D."/>
            <person name="Ketchum K.A."/>
            <person name="Nelson K.E."/>
            <person name="Salzberg S."/>
            <person name="Smith H.O."/>
            <person name="Venter J.C."/>
            <person name="Fraser C.M."/>
        </authorList>
    </citation>
    <scope>NUCLEOTIDE SEQUENCE [LARGE SCALE GENOMIC DNA]</scope>
    <source>
        <strain evidence="2">ATCC 13939 / DSM 20539 / JCM 16871 / LMG 4051 / NBRC 15346 / NCIMB 9279 / R1 / VKM B-1422</strain>
    </source>
</reference>
<evidence type="ECO:0000313" key="2">
    <source>
        <dbReference type="Proteomes" id="UP000002524"/>
    </source>
</evidence>
<dbReference type="PaxDb" id="243230-DR_0286"/>
<dbReference type="PATRIC" id="fig|243230.17.peg.451"/>
<protein>
    <recommendedName>
        <fullName evidence="3">Lipoprotein</fullName>
    </recommendedName>
</protein>
<keyword evidence="2" id="KW-1185">Reference proteome</keyword>
<gene>
    <name evidence="1" type="ordered locus">DR_0286</name>
</gene>
<dbReference type="OrthoDB" id="74121at2"/>
<evidence type="ECO:0008006" key="3">
    <source>
        <dbReference type="Google" id="ProtNLM"/>
    </source>
</evidence>
<dbReference type="EnsemblBacteria" id="AAF09879">
    <property type="protein sequence ID" value="AAF09879"/>
    <property type="gene ID" value="DR_0286"/>
</dbReference>
<dbReference type="EMBL" id="AE000513">
    <property type="protein sequence ID" value="AAF09879.1"/>
    <property type="molecule type" value="Genomic_DNA"/>
</dbReference>
<accession>Q9RXM4</accession>
<evidence type="ECO:0000313" key="1">
    <source>
        <dbReference type="EMBL" id="AAF09879.1"/>
    </source>
</evidence>
<dbReference type="STRING" id="243230.DR_0286"/>
<sequence>MTSHTVKSQTAKLTPLLALTVLGAALVSCGQQNTAPNLGGLPPLDTGITVRFDAAPDNTYLTLSTDEDAASKVVYQKAVPTGARDFKPDLNDWKALSKDAVALTLPGGQTTPAVLFLKWGMFQDKNSNGKPDAGEWLNRMTHDRVAYADKAFQAEFDEPAAMHQVWNIASGWSRAEHYVYAPLEGKDDFRRFSRSTTFWDFTLHVETPLSSM</sequence>
<proteinExistence type="predicted"/>
<dbReference type="AlphaFoldDB" id="Q9RXM4"/>
<name>Q9RXM4_DEIRA</name>
<dbReference type="HOGENOM" id="CLU_115322_0_0_0"/>
<dbReference type="PIR" id="G75536">
    <property type="entry name" value="G75536"/>
</dbReference>
<dbReference type="InParanoid" id="Q9RXM4"/>